<dbReference type="EC" id="2.7.7.65" evidence="1"/>
<comment type="catalytic activity">
    <reaction evidence="2">
        <text>2 GTP = 3',3'-c-di-GMP + 2 diphosphate</text>
        <dbReference type="Rhea" id="RHEA:24898"/>
        <dbReference type="ChEBI" id="CHEBI:33019"/>
        <dbReference type="ChEBI" id="CHEBI:37565"/>
        <dbReference type="ChEBI" id="CHEBI:58805"/>
        <dbReference type="EC" id="2.7.7.65"/>
    </reaction>
</comment>
<dbReference type="GO" id="GO:0052621">
    <property type="term" value="F:diguanylate cyclase activity"/>
    <property type="evidence" value="ECO:0007669"/>
    <property type="project" value="UniProtKB-EC"/>
</dbReference>
<evidence type="ECO:0000259" key="3">
    <source>
        <dbReference type="PROSITE" id="PS50887"/>
    </source>
</evidence>
<name>A0A150R093_SORCE</name>
<dbReference type="EMBL" id="JEMB01003358">
    <property type="protein sequence ID" value="KYF73654.1"/>
    <property type="molecule type" value="Genomic_DNA"/>
</dbReference>
<dbReference type="SUPFAM" id="SSF55073">
    <property type="entry name" value="Nucleotide cyclase"/>
    <property type="match status" value="1"/>
</dbReference>
<dbReference type="PANTHER" id="PTHR45138">
    <property type="entry name" value="REGULATORY COMPONENTS OF SENSORY TRANSDUCTION SYSTEM"/>
    <property type="match status" value="1"/>
</dbReference>
<organism evidence="4 5">
    <name type="scientific">Sorangium cellulosum</name>
    <name type="common">Polyangium cellulosum</name>
    <dbReference type="NCBI Taxonomy" id="56"/>
    <lineage>
        <taxon>Bacteria</taxon>
        <taxon>Pseudomonadati</taxon>
        <taxon>Myxococcota</taxon>
        <taxon>Polyangia</taxon>
        <taxon>Polyangiales</taxon>
        <taxon>Polyangiaceae</taxon>
        <taxon>Sorangium</taxon>
    </lineage>
</organism>
<protein>
    <recommendedName>
        <fullName evidence="1">diguanylate cyclase</fullName>
        <ecNumber evidence="1">2.7.7.65</ecNumber>
    </recommendedName>
</protein>
<comment type="caution">
    <text evidence="4">The sequence shown here is derived from an EMBL/GenBank/DDBJ whole genome shotgun (WGS) entry which is preliminary data.</text>
</comment>
<dbReference type="AlphaFoldDB" id="A0A150R093"/>
<proteinExistence type="predicted"/>
<dbReference type="InterPro" id="IPR029787">
    <property type="entry name" value="Nucleotide_cyclase"/>
</dbReference>
<reference evidence="4 5" key="1">
    <citation type="submission" date="2014-02" db="EMBL/GenBank/DDBJ databases">
        <title>The small core and large imbalanced accessory genome model reveals a collaborative survival strategy of Sorangium cellulosum strains in nature.</title>
        <authorList>
            <person name="Han K."/>
            <person name="Peng R."/>
            <person name="Blom J."/>
            <person name="Li Y.-Z."/>
        </authorList>
    </citation>
    <scope>NUCLEOTIDE SEQUENCE [LARGE SCALE GENOMIC DNA]</scope>
    <source>
        <strain evidence="4 5">So0011-07</strain>
    </source>
</reference>
<gene>
    <name evidence="4" type="ORF">BE17_26305</name>
</gene>
<accession>A0A150R093</accession>
<dbReference type="InterPro" id="IPR000160">
    <property type="entry name" value="GGDEF_dom"/>
</dbReference>
<dbReference type="NCBIfam" id="TIGR00254">
    <property type="entry name" value="GGDEF"/>
    <property type="match status" value="1"/>
</dbReference>
<dbReference type="GO" id="GO:1902201">
    <property type="term" value="P:negative regulation of bacterial-type flagellum-dependent cell motility"/>
    <property type="evidence" value="ECO:0007669"/>
    <property type="project" value="TreeGrafter"/>
</dbReference>
<dbReference type="Gene3D" id="3.30.70.270">
    <property type="match status" value="1"/>
</dbReference>
<dbReference type="InterPro" id="IPR050469">
    <property type="entry name" value="Diguanylate_Cyclase"/>
</dbReference>
<evidence type="ECO:0000256" key="1">
    <source>
        <dbReference type="ARBA" id="ARBA00012528"/>
    </source>
</evidence>
<dbReference type="Pfam" id="PF00990">
    <property type="entry name" value="GGDEF"/>
    <property type="match status" value="1"/>
</dbReference>
<feature type="domain" description="GGDEF" evidence="3">
    <location>
        <begin position="1"/>
        <end position="99"/>
    </location>
</feature>
<dbReference type="Proteomes" id="UP000075635">
    <property type="component" value="Unassembled WGS sequence"/>
</dbReference>
<dbReference type="PROSITE" id="PS50887">
    <property type="entry name" value="GGDEF"/>
    <property type="match status" value="1"/>
</dbReference>
<dbReference type="GO" id="GO:0043709">
    <property type="term" value="P:cell adhesion involved in single-species biofilm formation"/>
    <property type="evidence" value="ECO:0007669"/>
    <property type="project" value="TreeGrafter"/>
</dbReference>
<evidence type="ECO:0000313" key="4">
    <source>
        <dbReference type="EMBL" id="KYF73654.1"/>
    </source>
</evidence>
<sequence length="114" mass="11961">MTTLGQHGEACRNGGDEVVVILSSTTDERAGKLLDGLVRQLGKDVLRLGAEVEVRLTASCGSVVTTNPDEDAKALLARADQAQYRAKEESKKYTPRVSTIAVGDGEVTTCALGG</sequence>
<evidence type="ECO:0000313" key="5">
    <source>
        <dbReference type="Proteomes" id="UP000075635"/>
    </source>
</evidence>
<dbReference type="GO" id="GO:0005886">
    <property type="term" value="C:plasma membrane"/>
    <property type="evidence" value="ECO:0007669"/>
    <property type="project" value="TreeGrafter"/>
</dbReference>
<dbReference type="PANTHER" id="PTHR45138:SF9">
    <property type="entry name" value="DIGUANYLATE CYCLASE DGCM-RELATED"/>
    <property type="match status" value="1"/>
</dbReference>
<dbReference type="InterPro" id="IPR043128">
    <property type="entry name" value="Rev_trsase/Diguanyl_cyclase"/>
</dbReference>
<evidence type="ECO:0000256" key="2">
    <source>
        <dbReference type="ARBA" id="ARBA00034247"/>
    </source>
</evidence>